<evidence type="ECO:0000256" key="15">
    <source>
        <dbReference type="RuleBase" id="RU003750"/>
    </source>
</evidence>
<dbReference type="GO" id="GO:0012505">
    <property type="term" value="C:endomembrane system"/>
    <property type="evidence" value="ECO:0007669"/>
    <property type="project" value="UniProtKB-SubCell"/>
</dbReference>
<evidence type="ECO:0000256" key="5">
    <source>
        <dbReference type="ARBA" id="ARBA00017171"/>
    </source>
</evidence>
<keyword evidence="6" id="KW-0444">Lipid biosynthesis</keyword>
<dbReference type="OrthoDB" id="9777147at2"/>
<protein>
    <recommendedName>
        <fullName evidence="5">CDP-diacylglycerol--serine O-phosphatidyltransferase</fullName>
        <ecNumber evidence="4">2.7.8.8</ecNumber>
    </recommendedName>
    <alternativeName>
        <fullName evidence="14">Phosphatidylserine synthase</fullName>
    </alternativeName>
</protein>
<evidence type="ECO:0000256" key="1">
    <source>
        <dbReference type="ARBA" id="ARBA00000287"/>
    </source>
</evidence>
<dbReference type="InterPro" id="IPR004533">
    <property type="entry name" value="CDP-diaglyc--ser_O-PTrfase"/>
</dbReference>
<keyword evidence="8 16" id="KW-0812">Transmembrane</keyword>
<feature type="transmembrane region" description="Helical" evidence="16">
    <location>
        <begin position="7"/>
        <end position="27"/>
    </location>
</feature>
<evidence type="ECO:0000256" key="12">
    <source>
        <dbReference type="ARBA" id="ARBA00023209"/>
    </source>
</evidence>
<keyword evidence="12" id="KW-0594">Phospholipid biosynthesis</keyword>
<evidence type="ECO:0000256" key="6">
    <source>
        <dbReference type="ARBA" id="ARBA00022516"/>
    </source>
</evidence>
<dbReference type="PANTHER" id="PTHR14269:SF61">
    <property type="entry name" value="CDP-DIACYLGLYCEROL--SERINE O-PHOSPHATIDYLTRANSFERASE"/>
    <property type="match status" value="1"/>
</dbReference>
<dbReference type="NCBIfam" id="TIGR00473">
    <property type="entry name" value="pssA"/>
    <property type="match status" value="1"/>
</dbReference>
<dbReference type="GO" id="GO:0016020">
    <property type="term" value="C:membrane"/>
    <property type="evidence" value="ECO:0007669"/>
    <property type="project" value="InterPro"/>
</dbReference>
<comment type="catalytic activity">
    <reaction evidence="1">
        <text>a CDP-1,2-diacyl-sn-glycerol + L-serine = a 1,2-diacyl-sn-glycero-3-phospho-L-serine + CMP + H(+)</text>
        <dbReference type="Rhea" id="RHEA:16913"/>
        <dbReference type="ChEBI" id="CHEBI:15378"/>
        <dbReference type="ChEBI" id="CHEBI:33384"/>
        <dbReference type="ChEBI" id="CHEBI:57262"/>
        <dbReference type="ChEBI" id="CHEBI:58332"/>
        <dbReference type="ChEBI" id="CHEBI:60377"/>
        <dbReference type="EC" id="2.7.8.8"/>
    </reaction>
</comment>
<evidence type="ECO:0000256" key="4">
    <source>
        <dbReference type="ARBA" id="ARBA00013174"/>
    </source>
</evidence>
<dbReference type="InterPro" id="IPR050324">
    <property type="entry name" value="CDP-alcohol_PTase-I"/>
</dbReference>
<feature type="transmembrane region" description="Helical" evidence="16">
    <location>
        <begin position="145"/>
        <end position="173"/>
    </location>
</feature>
<dbReference type="Pfam" id="PF01066">
    <property type="entry name" value="CDP-OH_P_transf"/>
    <property type="match status" value="1"/>
</dbReference>
<dbReference type="GO" id="GO:0003882">
    <property type="term" value="F:CDP-diacylglycerol-serine O-phosphatidyltransferase activity"/>
    <property type="evidence" value="ECO:0007669"/>
    <property type="project" value="UniProtKB-EC"/>
</dbReference>
<comment type="subcellular location">
    <subcellularLocation>
        <location evidence="2">Endomembrane system</location>
        <topology evidence="2">Multi-pass membrane protein</topology>
    </subcellularLocation>
</comment>
<evidence type="ECO:0000256" key="8">
    <source>
        <dbReference type="ARBA" id="ARBA00022692"/>
    </source>
</evidence>
<dbReference type="AlphaFoldDB" id="A0A510HLY1"/>
<evidence type="ECO:0000256" key="13">
    <source>
        <dbReference type="ARBA" id="ARBA00023264"/>
    </source>
</evidence>
<accession>A0A510HLY1</accession>
<evidence type="ECO:0000256" key="9">
    <source>
        <dbReference type="ARBA" id="ARBA00022989"/>
    </source>
</evidence>
<dbReference type="GO" id="GO:0008654">
    <property type="term" value="P:phospholipid biosynthetic process"/>
    <property type="evidence" value="ECO:0007669"/>
    <property type="project" value="UniProtKB-KW"/>
</dbReference>
<dbReference type="InterPro" id="IPR000462">
    <property type="entry name" value="CDP-OH_P_trans"/>
</dbReference>
<gene>
    <name evidence="17" type="ORF">RxyAA322_26720</name>
</gene>
<keyword evidence="9 16" id="KW-1133">Transmembrane helix</keyword>
<dbReference type="InterPro" id="IPR048254">
    <property type="entry name" value="CDP_ALCOHOL_P_TRANSF_CS"/>
</dbReference>
<sequence length="185" mass="19003">MSGMLRLPSLITCAGLVCGFVGLLFAVRHDFGRAALLVGIAALLDALDGLFARRRGSECEFGTNLDSLADLVSFGVVPALALYLQALHRLEGLGVAASAAFVVCGALRLARFPLVKSDRWFVGLPIPPAGVALAALCVVEPPPLAAALAAAGLAALMVSRLPFPTLAGLAALGRGRTSRFAGRPD</sequence>
<feature type="transmembrane region" description="Helical" evidence="16">
    <location>
        <begin position="33"/>
        <end position="52"/>
    </location>
</feature>
<dbReference type="EC" id="2.7.8.8" evidence="4"/>
<reference evidence="17" key="1">
    <citation type="journal article" date="2019" name="Microbiol. Resour. Announc.">
        <title>Complete Genome Sequence of Rubrobacter xylanophilus Strain AA3-22, Isolated from Arima Onsen in Japan.</title>
        <authorList>
            <person name="Tomariguchi N."/>
            <person name="Miyazaki K."/>
        </authorList>
    </citation>
    <scope>NUCLEOTIDE SEQUENCE [LARGE SCALE GENOMIC DNA]</scope>
    <source>
        <strain evidence="17">AA3-22</strain>
    </source>
</reference>
<organism evidence="17 18">
    <name type="scientific">Rubrobacter xylanophilus</name>
    <dbReference type="NCBI Taxonomy" id="49319"/>
    <lineage>
        <taxon>Bacteria</taxon>
        <taxon>Bacillati</taxon>
        <taxon>Actinomycetota</taxon>
        <taxon>Rubrobacteria</taxon>
        <taxon>Rubrobacterales</taxon>
        <taxon>Rubrobacteraceae</taxon>
        <taxon>Rubrobacter</taxon>
    </lineage>
</organism>
<keyword evidence="18" id="KW-1185">Reference proteome</keyword>
<proteinExistence type="inferred from homology"/>
<name>A0A510HLY1_9ACTN</name>
<keyword evidence="11 16" id="KW-0472">Membrane</keyword>
<feature type="transmembrane region" description="Helical" evidence="16">
    <location>
        <begin position="92"/>
        <end position="109"/>
    </location>
</feature>
<evidence type="ECO:0000256" key="16">
    <source>
        <dbReference type="SAM" id="Phobius"/>
    </source>
</evidence>
<evidence type="ECO:0000256" key="7">
    <source>
        <dbReference type="ARBA" id="ARBA00022679"/>
    </source>
</evidence>
<evidence type="ECO:0000256" key="2">
    <source>
        <dbReference type="ARBA" id="ARBA00004127"/>
    </source>
</evidence>
<evidence type="ECO:0000256" key="10">
    <source>
        <dbReference type="ARBA" id="ARBA00023098"/>
    </source>
</evidence>
<evidence type="ECO:0000313" key="17">
    <source>
        <dbReference type="EMBL" id="BBL80818.1"/>
    </source>
</evidence>
<keyword evidence="13" id="KW-1208">Phospholipid metabolism</keyword>
<keyword evidence="7 15" id="KW-0808">Transferase</keyword>
<dbReference type="Gene3D" id="1.20.120.1760">
    <property type="match status" value="1"/>
</dbReference>
<evidence type="ECO:0000313" key="18">
    <source>
        <dbReference type="Proteomes" id="UP000318065"/>
    </source>
</evidence>
<evidence type="ECO:0000256" key="14">
    <source>
        <dbReference type="ARBA" id="ARBA00032361"/>
    </source>
</evidence>
<dbReference type="PROSITE" id="PS00379">
    <property type="entry name" value="CDP_ALCOHOL_P_TRANSF"/>
    <property type="match status" value="1"/>
</dbReference>
<dbReference type="EMBL" id="AP019791">
    <property type="protein sequence ID" value="BBL80818.1"/>
    <property type="molecule type" value="Genomic_DNA"/>
</dbReference>
<dbReference type="Proteomes" id="UP000318065">
    <property type="component" value="Chromosome"/>
</dbReference>
<dbReference type="PANTHER" id="PTHR14269">
    <property type="entry name" value="CDP-DIACYLGLYCEROL--GLYCEROL-3-PHOSPHATE 3-PHOSPHATIDYLTRANSFERASE-RELATED"/>
    <property type="match status" value="1"/>
</dbReference>
<keyword evidence="10" id="KW-0443">Lipid metabolism</keyword>
<dbReference type="InterPro" id="IPR043130">
    <property type="entry name" value="CDP-OH_PTrfase_TM_dom"/>
</dbReference>
<comment type="similarity">
    <text evidence="3 15">Belongs to the CDP-alcohol phosphatidyltransferase class-I family.</text>
</comment>
<evidence type="ECO:0000256" key="11">
    <source>
        <dbReference type="ARBA" id="ARBA00023136"/>
    </source>
</evidence>
<feature type="transmembrane region" description="Helical" evidence="16">
    <location>
        <begin position="64"/>
        <end position="86"/>
    </location>
</feature>
<evidence type="ECO:0000256" key="3">
    <source>
        <dbReference type="ARBA" id="ARBA00010441"/>
    </source>
</evidence>